<dbReference type="InterPro" id="IPR024079">
    <property type="entry name" value="MetalloPept_cat_dom_sf"/>
</dbReference>
<evidence type="ECO:0000256" key="10">
    <source>
        <dbReference type="ARBA" id="ARBA00022833"/>
    </source>
</evidence>
<name>A0A1W2TTX9_ROSNE</name>
<comment type="subcellular location">
    <subcellularLocation>
        <location evidence="2 15">Secreted</location>
    </subcellularLocation>
</comment>
<comment type="cofactor">
    <cofactor evidence="14 15">
        <name>Zn(2+)</name>
        <dbReference type="ChEBI" id="CHEBI:29105"/>
    </cofactor>
    <text evidence="14 15">Binds 1 zinc ion per subunit.</text>
</comment>
<evidence type="ECO:0000256" key="3">
    <source>
        <dbReference type="ARBA" id="ARBA00010279"/>
    </source>
</evidence>
<dbReference type="InterPro" id="IPR001384">
    <property type="entry name" value="Peptidase_M35"/>
</dbReference>
<dbReference type="PANTHER" id="PTHR37016:SF2">
    <property type="entry name" value="NEUTRAL PROTEASE 2 HOMOLOG SNOG_02177"/>
    <property type="match status" value="1"/>
</dbReference>
<comment type="similarity">
    <text evidence="3 15">Belongs to the peptidase M35 family.</text>
</comment>
<evidence type="ECO:0000256" key="5">
    <source>
        <dbReference type="ARBA" id="ARBA00022670"/>
    </source>
</evidence>
<dbReference type="PANTHER" id="PTHR37016">
    <property type="match status" value="1"/>
</dbReference>
<keyword evidence="7 14" id="KW-0479">Metal-binding</keyword>
<dbReference type="PRINTS" id="PR00768">
    <property type="entry name" value="DEUTEROLYSIN"/>
</dbReference>
<feature type="binding site" evidence="14">
    <location>
        <position position="315"/>
    </location>
    <ligand>
        <name>Zn(2+)</name>
        <dbReference type="ChEBI" id="CHEBI:29105"/>
        <note>catalytic</note>
    </ligand>
</feature>
<evidence type="ECO:0000259" key="16">
    <source>
        <dbReference type="SMART" id="SM01351"/>
    </source>
</evidence>
<dbReference type="STRING" id="77044.A0A1W2TTX9"/>
<dbReference type="Proteomes" id="UP000054516">
    <property type="component" value="Unassembled WGS sequence"/>
</dbReference>
<dbReference type="EMBL" id="DF977506">
    <property type="protein sequence ID" value="GAP92034.1"/>
    <property type="molecule type" value="Genomic_DNA"/>
</dbReference>
<feature type="binding site" evidence="14">
    <location>
        <position position="302"/>
    </location>
    <ligand>
        <name>Zn(2+)</name>
        <dbReference type="ChEBI" id="CHEBI:29105"/>
        <note>catalytic</note>
    </ligand>
</feature>
<feature type="domain" description="Lysine-specific metallo-endopeptidase" evidence="16">
    <location>
        <begin position="203"/>
        <end position="344"/>
    </location>
</feature>
<dbReference type="GO" id="GO:0046872">
    <property type="term" value="F:metal ion binding"/>
    <property type="evidence" value="ECO:0007669"/>
    <property type="project" value="UniProtKB-KW"/>
</dbReference>
<dbReference type="AlphaFoldDB" id="A0A1W2TTX9"/>
<feature type="active site" evidence="13">
    <location>
        <position position="303"/>
    </location>
</feature>
<keyword evidence="12" id="KW-0865">Zymogen</keyword>
<evidence type="ECO:0000313" key="17">
    <source>
        <dbReference type="EMBL" id="GAP92034.1"/>
    </source>
</evidence>
<feature type="chain" id="PRO_5010603282" description="Neutral protease 2" evidence="15">
    <location>
        <begin position="17"/>
        <end position="349"/>
    </location>
</feature>
<dbReference type="CDD" id="cd11008">
    <property type="entry name" value="M35_deuterolysin_like"/>
    <property type="match status" value="1"/>
</dbReference>
<dbReference type="GO" id="GO:0005576">
    <property type="term" value="C:extracellular region"/>
    <property type="evidence" value="ECO:0007669"/>
    <property type="project" value="UniProtKB-SubCell"/>
</dbReference>
<dbReference type="GO" id="GO:0004222">
    <property type="term" value="F:metalloendopeptidase activity"/>
    <property type="evidence" value="ECO:0007669"/>
    <property type="project" value="InterPro"/>
</dbReference>
<evidence type="ECO:0000256" key="2">
    <source>
        <dbReference type="ARBA" id="ARBA00004613"/>
    </source>
</evidence>
<dbReference type="InterPro" id="IPR029463">
    <property type="entry name" value="Lys_MEP"/>
</dbReference>
<proteinExistence type="inferred from homology"/>
<keyword evidence="5 15" id="KW-0645">Protease</keyword>
<organism evidence="17">
    <name type="scientific">Rosellinia necatrix</name>
    <name type="common">White root-rot fungus</name>
    <dbReference type="NCBI Taxonomy" id="77044"/>
    <lineage>
        <taxon>Eukaryota</taxon>
        <taxon>Fungi</taxon>
        <taxon>Dikarya</taxon>
        <taxon>Ascomycota</taxon>
        <taxon>Pezizomycotina</taxon>
        <taxon>Sordariomycetes</taxon>
        <taxon>Xylariomycetidae</taxon>
        <taxon>Xylariales</taxon>
        <taxon>Xylariaceae</taxon>
        <taxon>Rosellinia</taxon>
    </lineage>
</organism>
<evidence type="ECO:0000256" key="9">
    <source>
        <dbReference type="ARBA" id="ARBA00022801"/>
    </source>
</evidence>
<evidence type="ECO:0000256" key="6">
    <source>
        <dbReference type="ARBA" id="ARBA00022685"/>
    </source>
</evidence>
<dbReference type="Pfam" id="PF02102">
    <property type="entry name" value="Peptidase_M35"/>
    <property type="match status" value="1"/>
</dbReference>
<keyword evidence="6 15" id="KW-0165">Cleavage on pair of basic residues</keyword>
<evidence type="ECO:0000256" key="14">
    <source>
        <dbReference type="PIRSR" id="PIRSR601384-2"/>
    </source>
</evidence>
<evidence type="ECO:0000256" key="8">
    <source>
        <dbReference type="ARBA" id="ARBA00022729"/>
    </source>
</evidence>
<dbReference type="OrthoDB" id="412874at2759"/>
<dbReference type="OMA" id="WIMLHET"/>
<evidence type="ECO:0000256" key="13">
    <source>
        <dbReference type="PIRSR" id="PIRSR601384-1"/>
    </source>
</evidence>
<keyword evidence="9 15" id="KW-0378">Hydrolase</keyword>
<comment type="function">
    <text evidence="15">Secreted metalloproteinase that allows assimilation of proteinaceous substrates. Shows high activities on basic nuclear substrates such as histone and protamine.</text>
</comment>
<evidence type="ECO:0000256" key="1">
    <source>
        <dbReference type="ARBA" id="ARBA00001187"/>
    </source>
</evidence>
<sequence length="349" mass="36968">MKFAAGLSCLATLASALVVDLDKRESPLDVKLEMIGNTEVKASITNTGSAPVKVFKTGSILDSRPVEKVKVFQGSKELDFNGMRLYVDMAATDDDSFQTIAAGQTINVQWDVAEGHDLSNGGAVDIKAAGALKYAEANGKKIVGAAQYSSNVVKTNVDGATAANARRTLNDNFKRSAVSGDCNSGQQGAIQEAFGFCKNLADQAASAASGGDAGRLNEYFKDSSQSTRNTVTGVYQRVSSECQNGGGVSATHCADLSNACQGGVVAYTQPDQSYIVYCSSWFNYPASSSSCHNADRGWIMLHETTHLSQIKGTSDYNCYGYDCSQGLSGDQNRNHADSYALFANAVQFC</sequence>
<dbReference type="SUPFAM" id="SSF55486">
    <property type="entry name" value="Metalloproteases ('zincins'), catalytic domain"/>
    <property type="match status" value="1"/>
</dbReference>
<feature type="signal peptide" evidence="15">
    <location>
        <begin position="1"/>
        <end position="16"/>
    </location>
</feature>
<evidence type="ECO:0000256" key="7">
    <source>
        <dbReference type="ARBA" id="ARBA00022723"/>
    </source>
</evidence>
<keyword evidence="18" id="KW-1185">Reference proteome</keyword>
<keyword evidence="4 15" id="KW-0964">Secreted</keyword>
<comment type="catalytic activity">
    <reaction evidence="1 15">
        <text>Preferential cleavage of bonds with hydrophobic residues in P1'. Also 3-Asn-|-Gln-4 and 8-Gly-|-Ser-9 bonds in insulin B chain.</text>
        <dbReference type="EC" id="3.4.24.39"/>
    </reaction>
</comment>
<keyword evidence="10 14" id="KW-0862">Zinc</keyword>
<evidence type="ECO:0000256" key="11">
    <source>
        <dbReference type="ARBA" id="ARBA00023049"/>
    </source>
</evidence>
<evidence type="ECO:0000256" key="15">
    <source>
        <dbReference type="RuleBase" id="RU361126"/>
    </source>
</evidence>
<protein>
    <recommendedName>
        <fullName evidence="15">Neutral protease 2</fullName>
        <ecNumber evidence="15">3.4.24.39</ecNumber>
    </recommendedName>
    <alternativeName>
        <fullName evidence="15">Deuterolysin</fullName>
    </alternativeName>
</protein>
<keyword evidence="8 15" id="KW-0732">Signal</keyword>
<feature type="binding site" evidence="14">
    <location>
        <position position="306"/>
    </location>
    <ligand>
        <name>Zn(2+)</name>
        <dbReference type="ChEBI" id="CHEBI:29105"/>
        <note>catalytic</note>
    </ligand>
</feature>
<dbReference type="GO" id="GO:0006508">
    <property type="term" value="P:proteolysis"/>
    <property type="evidence" value="ECO:0007669"/>
    <property type="project" value="UniProtKB-KW"/>
</dbReference>
<evidence type="ECO:0000256" key="12">
    <source>
        <dbReference type="ARBA" id="ARBA00023145"/>
    </source>
</evidence>
<evidence type="ECO:0000313" key="18">
    <source>
        <dbReference type="Proteomes" id="UP000054516"/>
    </source>
</evidence>
<dbReference type="InterPro" id="IPR050414">
    <property type="entry name" value="Fungal_M35_metalloproteases"/>
</dbReference>
<accession>A0A1W2TTX9</accession>
<evidence type="ECO:0000256" key="4">
    <source>
        <dbReference type="ARBA" id="ARBA00022525"/>
    </source>
</evidence>
<dbReference type="EC" id="3.4.24.39" evidence="15"/>
<keyword evidence="11 15" id="KW-0482">Metalloprotease</keyword>
<reference evidence="17" key="1">
    <citation type="submission" date="2016-03" db="EMBL/GenBank/DDBJ databases">
        <title>Draft genome sequence of Rosellinia necatrix.</title>
        <authorList>
            <person name="Kanematsu S."/>
        </authorList>
    </citation>
    <scope>NUCLEOTIDE SEQUENCE [LARGE SCALE GENOMIC DNA]</scope>
    <source>
        <strain evidence="17">W97</strain>
    </source>
</reference>
<dbReference type="Gene3D" id="3.40.390.10">
    <property type="entry name" value="Collagenase (Catalytic Domain)"/>
    <property type="match status" value="1"/>
</dbReference>
<gene>
    <name evidence="17" type="ORF">SAMD00023353_6100480</name>
</gene>
<dbReference type="Gene3D" id="2.60.40.2970">
    <property type="match status" value="1"/>
</dbReference>
<dbReference type="SMART" id="SM01351">
    <property type="entry name" value="Aspzincin_M35"/>
    <property type="match status" value="1"/>
</dbReference>